<dbReference type="EMBL" id="OZ034819">
    <property type="protein sequence ID" value="CAL1398525.1"/>
    <property type="molecule type" value="Genomic_DNA"/>
</dbReference>
<feature type="transmembrane region" description="Helical" evidence="8">
    <location>
        <begin position="161"/>
        <end position="182"/>
    </location>
</feature>
<feature type="transmembrane region" description="Helical" evidence="8">
    <location>
        <begin position="69"/>
        <end position="92"/>
    </location>
</feature>
<evidence type="ECO:0000313" key="10">
    <source>
        <dbReference type="EMBL" id="CAL1398525.1"/>
    </source>
</evidence>
<dbReference type="PANTHER" id="PTHR36488:SF8">
    <property type="entry name" value="CASP-LIKE PROTEIN 1U1"/>
    <property type="match status" value="1"/>
</dbReference>
<feature type="domain" description="Casparian strip membrane protein" evidence="9">
    <location>
        <begin position="29"/>
        <end position="170"/>
    </location>
</feature>
<dbReference type="Pfam" id="PF04535">
    <property type="entry name" value="CASP_dom"/>
    <property type="match status" value="1"/>
</dbReference>
<evidence type="ECO:0000256" key="7">
    <source>
        <dbReference type="ARBA" id="ARBA00023136"/>
    </source>
</evidence>
<evidence type="ECO:0000256" key="5">
    <source>
        <dbReference type="ARBA" id="ARBA00022692"/>
    </source>
</evidence>
<evidence type="ECO:0000256" key="6">
    <source>
        <dbReference type="ARBA" id="ARBA00022989"/>
    </source>
</evidence>
<dbReference type="InterPro" id="IPR044173">
    <property type="entry name" value="CASPL"/>
</dbReference>
<feature type="transmembrane region" description="Helical" evidence="8">
    <location>
        <begin position="113"/>
        <end position="138"/>
    </location>
</feature>
<accession>A0AAV2FM37</accession>
<evidence type="ECO:0000256" key="1">
    <source>
        <dbReference type="ARBA" id="ARBA00004651"/>
    </source>
</evidence>
<keyword evidence="11" id="KW-1185">Reference proteome</keyword>
<dbReference type="Proteomes" id="UP001497516">
    <property type="component" value="Chromosome 6"/>
</dbReference>
<comment type="subcellular location">
    <subcellularLocation>
        <location evidence="1 8">Cell membrane</location>
        <topology evidence="1 8">Multi-pass membrane protein</topology>
    </subcellularLocation>
</comment>
<dbReference type="AlphaFoldDB" id="A0AAV2FM37"/>
<dbReference type="GO" id="GO:0005886">
    <property type="term" value="C:plasma membrane"/>
    <property type="evidence" value="ECO:0007669"/>
    <property type="project" value="UniProtKB-SubCell"/>
</dbReference>
<evidence type="ECO:0000256" key="4">
    <source>
        <dbReference type="ARBA" id="ARBA00022475"/>
    </source>
</evidence>
<evidence type="ECO:0000256" key="8">
    <source>
        <dbReference type="RuleBase" id="RU361233"/>
    </source>
</evidence>
<dbReference type="InterPro" id="IPR006702">
    <property type="entry name" value="CASP_dom"/>
</dbReference>
<keyword evidence="5 8" id="KW-0812">Transmembrane</keyword>
<keyword evidence="7 8" id="KW-0472">Membrane</keyword>
<feature type="transmembrane region" description="Helical" evidence="8">
    <location>
        <begin position="30"/>
        <end position="49"/>
    </location>
</feature>
<evidence type="ECO:0000256" key="2">
    <source>
        <dbReference type="ARBA" id="ARBA00007651"/>
    </source>
</evidence>
<evidence type="ECO:0000259" key="9">
    <source>
        <dbReference type="Pfam" id="PF04535"/>
    </source>
</evidence>
<keyword evidence="4 8" id="KW-1003">Cell membrane</keyword>
<name>A0AAV2FM37_9ROSI</name>
<protein>
    <recommendedName>
        <fullName evidence="8">CASP-like protein</fullName>
    </recommendedName>
</protein>
<dbReference type="NCBIfam" id="TIGR01569">
    <property type="entry name" value="A_tha_TIGR01569"/>
    <property type="match status" value="1"/>
</dbReference>
<comment type="similarity">
    <text evidence="2 8">Belongs to the Casparian strip membrane proteins (CASP) family.</text>
</comment>
<organism evidence="10 11">
    <name type="scientific">Linum trigynum</name>
    <dbReference type="NCBI Taxonomy" id="586398"/>
    <lineage>
        <taxon>Eukaryota</taxon>
        <taxon>Viridiplantae</taxon>
        <taxon>Streptophyta</taxon>
        <taxon>Embryophyta</taxon>
        <taxon>Tracheophyta</taxon>
        <taxon>Spermatophyta</taxon>
        <taxon>Magnoliopsida</taxon>
        <taxon>eudicotyledons</taxon>
        <taxon>Gunneridae</taxon>
        <taxon>Pentapetalae</taxon>
        <taxon>rosids</taxon>
        <taxon>fabids</taxon>
        <taxon>Malpighiales</taxon>
        <taxon>Linaceae</taxon>
        <taxon>Linum</taxon>
    </lineage>
</organism>
<evidence type="ECO:0000256" key="3">
    <source>
        <dbReference type="ARBA" id="ARBA00011489"/>
    </source>
</evidence>
<proteinExistence type="inferred from homology"/>
<gene>
    <name evidence="10" type="ORF">LTRI10_LOCUS38756</name>
</gene>
<dbReference type="PANTHER" id="PTHR36488">
    <property type="entry name" value="CASP-LIKE PROTEIN 1U1"/>
    <property type="match status" value="1"/>
</dbReference>
<evidence type="ECO:0000313" key="11">
    <source>
        <dbReference type="Proteomes" id="UP001497516"/>
    </source>
</evidence>
<comment type="subunit">
    <text evidence="3 8">Homodimer and heterodimers.</text>
</comment>
<reference evidence="10 11" key="1">
    <citation type="submission" date="2024-04" db="EMBL/GenBank/DDBJ databases">
        <authorList>
            <person name="Fracassetti M."/>
        </authorList>
    </citation>
    <scope>NUCLEOTIDE SEQUENCE [LARGE SCALE GENOMIC DNA]</scope>
</reference>
<keyword evidence="6 8" id="KW-1133">Transmembrane helix</keyword>
<sequence>MEAGKPSSAAASRGQQHEIMWNRLVAQLTVLKILAIACTASAICVMVTSNQNVLVYGIPFSARFTYSTAFKFLVAANGIVCGFSVVSLFFILPQLGKSSSSAAHPPLNLFYLLLHEMVMMGLMTAACGAATAIGLVGYDGIEEIGWMSFCENVPNFCHKMLASVVLSYMVLCTYLALTFVCASKLAASSSPH</sequence>
<dbReference type="InterPro" id="IPR006459">
    <property type="entry name" value="CASP/CASPL"/>
</dbReference>